<keyword evidence="2" id="KW-1185">Reference proteome</keyword>
<evidence type="ECO:0000313" key="1">
    <source>
        <dbReference type="EMBL" id="KAL2610342.1"/>
    </source>
</evidence>
<proteinExistence type="predicted"/>
<dbReference type="AlphaFoldDB" id="A0ABD1XN13"/>
<dbReference type="EMBL" id="JBHFFA010000008">
    <property type="protein sequence ID" value="KAL2610342.1"/>
    <property type="molecule type" value="Genomic_DNA"/>
</dbReference>
<organism evidence="1 2">
    <name type="scientific">Riccia fluitans</name>
    <dbReference type="NCBI Taxonomy" id="41844"/>
    <lineage>
        <taxon>Eukaryota</taxon>
        <taxon>Viridiplantae</taxon>
        <taxon>Streptophyta</taxon>
        <taxon>Embryophyta</taxon>
        <taxon>Marchantiophyta</taxon>
        <taxon>Marchantiopsida</taxon>
        <taxon>Marchantiidae</taxon>
        <taxon>Marchantiales</taxon>
        <taxon>Ricciaceae</taxon>
        <taxon>Riccia</taxon>
    </lineage>
</organism>
<evidence type="ECO:0000313" key="2">
    <source>
        <dbReference type="Proteomes" id="UP001605036"/>
    </source>
</evidence>
<sequence>MRYIGWLMNGESSDWAQTMRFFIKEQMFKQTKCREIKQWSAEEGLLLLPPMSTPHSETTSNILQGWYRCRRFLKLDDNALVLPGSLTLKKILELMEQYRSRRPFNDRVVLPLLKRIGVSVLTNLADSAGNWSEVANALRNHGVQLNQTQAEALDVFQVWLHTVQMGTNKLESSPSWR</sequence>
<comment type="caution">
    <text evidence="1">The sequence shown here is derived from an EMBL/GenBank/DDBJ whole genome shotgun (WGS) entry which is preliminary data.</text>
</comment>
<accession>A0ABD1XN13</accession>
<gene>
    <name evidence="1" type="ORF">R1flu_028915</name>
</gene>
<reference evidence="1 2" key="1">
    <citation type="submission" date="2024-09" db="EMBL/GenBank/DDBJ databases">
        <title>Chromosome-scale assembly of Riccia fluitans.</title>
        <authorList>
            <person name="Paukszto L."/>
            <person name="Sawicki J."/>
            <person name="Karawczyk K."/>
            <person name="Piernik-Szablinska J."/>
            <person name="Szczecinska M."/>
            <person name="Mazdziarz M."/>
        </authorList>
    </citation>
    <scope>NUCLEOTIDE SEQUENCE [LARGE SCALE GENOMIC DNA]</scope>
    <source>
        <strain evidence="1">Rf_01</strain>
        <tissue evidence="1">Aerial parts of the thallus</tissue>
    </source>
</reference>
<dbReference type="Proteomes" id="UP001605036">
    <property type="component" value="Unassembled WGS sequence"/>
</dbReference>
<protein>
    <submittedName>
        <fullName evidence="1">Uncharacterized protein</fullName>
    </submittedName>
</protein>
<name>A0ABD1XN13_9MARC</name>